<dbReference type="AlphaFoldDB" id="A0A0W0TQC7"/>
<keyword evidence="3" id="KW-1185">Reference proteome</keyword>
<evidence type="ECO:0008006" key="4">
    <source>
        <dbReference type="Google" id="ProtNLM"/>
    </source>
</evidence>
<sequence>MNDNPAVQIQNVDKETHDNIMRLNQKLKGLQVEIEAKMDAMALEPATPEAEEKRKRMQTLADEVKKAIDAIKTLVSMTTGPEQYGFKDDDLHSFSEMLKDSVDQLSRIRENF</sequence>
<evidence type="ECO:0000313" key="3">
    <source>
        <dbReference type="Proteomes" id="UP000054773"/>
    </source>
</evidence>
<comment type="caution">
    <text evidence="2">The sequence shown here is derived from an EMBL/GenBank/DDBJ whole genome shotgun (WGS) entry which is preliminary data.</text>
</comment>
<dbReference type="PATRIC" id="fig|448.7.peg.1701"/>
<accession>A0A0W0TQC7</accession>
<gene>
    <name evidence="2" type="ORF">Lery_1632</name>
</gene>
<evidence type="ECO:0000256" key="1">
    <source>
        <dbReference type="SAM" id="Coils"/>
    </source>
</evidence>
<proteinExistence type="predicted"/>
<evidence type="ECO:0000313" key="2">
    <source>
        <dbReference type="EMBL" id="KTC97793.1"/>
    </source>
</evidence>
<dbReference type="EMBL" id="LNYA01000024">
    <property type="protein sequence ID" value="KTC97793.1"/>
    <property type="molecule type" value="Genomic_DNA"/>
</dbReference>
<keyword evidence="1" id="KW-0175">Coiled coil</keyword>
<name>A0A0W0TQC7_LEGER</name>
<feature type="coiled-coil region" evidence="1">
    <location>
        <begin position="20"/>
        <end position="70"/>
    </location>
</feature>
<reference evidence="2 3" key="1">
    <citation type="submission" date="2015-11" db="EMBL/GenBank/DDBJ databases">
        <title>Genomic analysis of 38 Legionella species identifies large and diverse effector repertoires.</title>
        <authorList>
            <person name="Burstein D."/>
            <person name="Amaro F."/>
            <person name="Zusman T."/>
            <person name="Lifshitz Z."/>
            <person name="Cohen O."/>
            <person name="Gilbert J.A."/>
            <person name="Pupko T."/>
            <person name="Shuman H.A."/>
            <person name="Segal G."/>
        </authorList>
    </citation>
    <scope>NUCLEOTIDE SEQUENCE [LARGE SCALE GENOMIC DNA]</scope>
    <source>
        <strain evidence="2 3">SE-32A-C8</strain>
    </source>
</reference>
<dbReference type="OrthoDB" id="5639050at2"/>
<dbReference type="Proteomes" id="UP000054773">
    <property type="component" value="Unassembled WGS sequence"/>
</dbReference>
<organism evidence="2 3">
    <name type="scientific">Legionella erythra</name>
    <dbReference type="NCBI Taxonomy" id="448"/>
    <lineage>
        <taxon>Bacteria</taxon>
        <taxon>Pseudomonadati</taxon>
        <taxon>Pseudomonadota</taxon>
        <taxon>Gammaproteobacteria</taxon>
        <taxon>Legionellales</taxon>
        <taxon>Legionellaceae</taxon>
        <taxon>Legionella</taxon>
    </lineage>
</organism>
<protein>
    <recommendedName>
        <fullName evidence="4">Coiled-coil protein</fullName>
    </recommendedName>
</protein>
<dbReference type="RefSeq" id="WP_058526756.1">
    <property type="nucleotide sequence ID" value="NZ_CAAAHY010000009.1"/>
</dbReference>